<dbReference type="CDD" id="cd00427">
    <property type="entry name" value="Ribosomal_L29_HIP"/>
    <property type="match status" value="1"/>
</dbReference>
<keyword evidence="3 5" id="KW-0687">Ribonucleoprotein</keyword>
<sequence>MKATEIRDLSTDEIQQKVADLKEALFNLRFQHEIGQLENPKKIGETKKDIARLKTILNVKTNPIKKD</sequence>
<dbReference type="PROSITE" id="PS00579">
    <property type="entry name" value="RIBOSOMAL_L29"/>
    <property type="match status" value="1"/>
</dbReference>
<evidence type="ECO:0000256" key="1">
    <source>
        <dbReference type="ARBA" id="ARBA00009254"/>
    </source>
</evidence>
<dbReference type="HAMAP" id="MF_00374">
    <property type="entry name" value="Ribosomal_uL29"/>
    <property type="match status" value="1"/>
</dbReference>
<dbReference type="OrthoDB" id="9815192at2"/>
<dbReference type="NCBIfam" id="TIGR00012">
    <property type="entry name" value="L29"/>
    <property type="match status" value="1"/>
</dbReference>
<dbReference type="KEGG" id="dalk:DSCA_21350"/>
<evidence type="ECO:0000256" key="5">
    <source>
        <dbReference type="HAMAP-Rule" id="MF_00374"/>
    </source>
</evidence>
<dbReference type="FunFam" id="1.10.287.310:FF:000001">
    <property type="entry name" value="50S ribosomal protein L29"/>
    <property type="match status" value="1"/>
</dbReference>
<accession>A0A5K7YIJ6</accession>
<dbReference type="Proteomes" id="UP000427906">
    <property type="component" value="Chromosome"/>
</dbReference>
<reference evidence="6 7" key="1">
    <citation type="submission" date="2019-11" db="EMBL/GenBank/DDBJ databases">
        <title>Comparative genomics of hydrocarbon-degrading Desulfosarcina strains.</title>
        <authorList>
            <person name="Watanabe M."/>
            <person name="Kojima H."/>
            <person name="Fukui M."/>
        </authorList>
    </citation>
    <scope>NUCLEOTIDE SEQUENCE [LARGE SCALE GENOMIC DNA]</scope>
    <source>
        <strain evidence="6 7">PL12</strain>
    </source>
</reference>
<dbReference type="Gene3D" id="1.10.287.310">
    <property type="match status" value="1"/>
</dbReference>
<dbReference type="EMBL" id="AP021874">
    <property type="protein sequence ID" value="BBO68205.1"/>
    <property type="molecule type" value="Genomic_DNA"/>
</dbReference>
<evidence type="ECO:0000256" key="3">
    <source>
        <dbReference type="ARBA" id="ARBA00023274"/>
    </source>
</evidence>
<dbReference type="InterPro" id="IPR050063">
    <property type="entry name" value="Ribosomal_protein_uL29"/>
</dbReference>
<dbReference type="InterPro" id="IPR018254">
    <property type="entry name" value="Ribosomal_uL29_CS"/>
</dbReference>
<dbReference type="PANTHER" id="PTHR10916:SF0">
    <property type="entry name" value="LARGE RIBOSOMAL SUBUNIT PROTEIN UL29C"/>
    <property type="match status" value="1"/>
</dbReference>
<evidence type="ECO:0000256" key="2">
    <source>
        <dbReference type="ARBA" id="ARBA00022980"/>
    </source>
</evidence>
<dbReference type="RefSeq" id="WP_155316392.1">
    <property type="nucleotide sequence ID" value="NZ_AP021874.1"/>
</dbReference>
<dbReference type="InterPro" id="IPR001854">
    <property type="entry name" value="Ribosomal_uL29"/>
</dbReference>
<evidence type="ECO:0000313" key="6">
    <source>
        <dbReference type="EMBL" id="BBO68205.1"/>
    </source>
</evidence>
<evidence type="ECO:0000313" key="7">
    <source>
        <dbReference type="Proteomes" id="UP000427906"/>
    </source>
</evidence>
<organism evidence="6 7">
    <name type="scientific">Desulfosarcina alkanivorans</name>
    <dbReference type="NCBI Taxonomy" id="571177"/>
    <lineage>
        <taxon>Bacteria</taxon>
        <taxon>Pseudomonadati</taxon>
        <taxon>Thermodesulfobacteriota</taxon>
        <taxon>Desulfobacteria</taxon>
        <taxon>Desulfobacterales</taxon>
        <taxon>Desulfosarcinaceae</taxon>
        <taxon>Desulfosarcina</taxon>
    </lineage>
</organism>
<dbReference type="InterPro" id="IPR036049">
    <property type="entry name" value="Ribosomal_uL29_sf"/>
</dbReference>
<proteinExistence type="inferred from homology"/>
<evidence type="ECO:0000256" key="4">
    <source>
        <dbReference type="ARBA" id="ARBA00035204"/>
    </source>
</evidence>
<gene>
    <name evidence="5 6" type="primary">rpmC</name>
    <name evidence="6" type="ORF">DSCA_21350</name>
</gene>
<dbReference type="PANTHER" id="PTHR10916">
    <property type="entry name" value="60S RIBOSOMAL PROTEIN L35/50S RIBOSOMAL PROTEIN L29"/>
    <property type="match status" value="1"/>
</dbReference>
<keyword evidence="7" id="KW-1185">Reference proteome</keyword>
<dbReference type="GO" id="GO:0003735">
    <property type="term" value="F:structural constituent of ribosome"/>
    <property type="evidence" value="ECO:0007669"/>
    <property type="project" value="InterPro"/>
</dbReference>
<dbReference type="Pfam" id="PF00831">
    <property type="entry name" value="Ribosomal_L29"/>
    <property type="match status" value="1"/>
</dbReference>
<protein>
    <recommendedName>
        <fullName evidence="4 5">Large ribosomal subunit protein uL29</fullName>
    </recommendedName>
</protein>
<comment type="similarity">
    <text evidence="1 5">Belongs to the universal ribosomal protein uL29 family.</text>
</comment>
<dbReference type="SUPFAM" id="SSF46561">
    <property type="entry name" value="Ribosomal protein L29 (L29p)"/>
    <property type="match status" value="1"/>
</dbReference>
<dbReference type="AlphaFoldDB" id="A0A5K7YIJ6"/>
<name>A0A5K7YIJ6_9BACT</name>
<dbReference type="GO" id="GO:0006412">
    <property type="term" value="P:translation"/>
    <property type="evidence" value="ECO:0007669"/>
    <property type="project" value="UniProtKB-UniRule"/>
</dbReference>
<keyword evidence="2 5" id="KW-0689">Ribosomal protein</keyword>
<dbReference type="GO" id="GO:0022625">
    <property type="term" value="C:cytosolic large ribosomal subunit"/>
    <property type="evidence" value="ECO:0007669"/>
    <property type="project" value="TreeGrafter"/>
</dbReference>